<organism evidence="7 8">
    <name type="scientific">Candida oxycetoniae</name>
    <dbReference type="NCBI Taxonomy" id="497107"/>
    <lineage>
        <taxon>Eukaryota</taxon>
        <taxon>Fungi</taxon>
        <taxon>Dikarya</taxon>
        <taxon>Ascomycota</taxon>
        <taxon>Saccharomycotina</taxon>
        <taxon>Pichiomycetes</taxon>
        <taxon>Debaryomycetaceae</taxon>
        <taxon>Candida/Lodderomyces clade</taxon>
        <taxon>Candida</taxon>
    </lineage>
</organism>
<dbReference type="RefSeq" id="XP_049181204.1">
    <property type="nucleotide sequence ID" value="XM_049322882.1"/>
</dbReference>
<keyword evidence="1 4" id="KW-0349">Heme</keyword>
<dbReference type="PROSITE" id="PS00191">
    <property type="entry name" value="CYTOCHROME_B5_1"/>
    <property type="match status" value="1"/>
</dbReference>
<evidence type="ECO:0000313" key="7">
    <source>
        <dbReference type="EMBL" id="KAI3405459.2"/>
    </source>
</evidence>
<dbReference type="InterPro" id="IPR001199">
    <property type="entry name" value="Cyt_B5-like_heme/steroid-bd"/>
</dbReference>
<feature type="compositionally biased region" description="Basic and acidic residues" evidence="5">
    <location>
        <begin position="1"/>
        <end position="19"/>
    </location>
</feature>
<dbReference type="GO" id="GO:0020037">
    <property type="term" value="F:heme binding"/>
    <property type="evidence" value="ECO:0007669"/>
    <property type="project" value="UniProtKB-UniRule"/>
</dbReference>
<dbReference type="GO" id="GO:0004128">
    <property type="term" value="F:cytochrome-b5 reductase activity, acting on NAD(P)H"/>
    <property type="evidence" value="ECO:0007669"/>
    <property type="project" value="TreeGrafter"/>
</dbReference>
<evidence type="ECO:0000256" key="2">
    <source>
        <dbReference type="ARBA" id="ARBA00022723"/>
    </source>
</evidence>
<dbReference type="GeneID" id="73379346"/>
<accession>A0AAI9SZB5</accession>
<dbReference type="Pfam" id="PF00173">
    <property type="entry name" value="Cyt-b5"/>
    <property type="match status" value="1"/>
</dbReference>
<evidence type="ECO:0000259" key="6">
    <source>
        <dbReference type="PROSITE" id="PS50255"/>
    </source>
</evidence>
<reference evidence="7" key="1">
    <citation type="journal article" date="2022" name="DNA Res.">
        <title>Genome analysis of five recently described species of the CUG-Ser clade uncovers Candida theae as a new hybrid lineage with pathogenic potential in the Candida parapsilosis species complex.</title>
        <authorList>
            <person name="Mixao V."/>
            <person name="Del Olmo V."/>
            <person name="Hegedusova E."/>
            <person name="Saus E."/>
            <person name="Pryszcz L."/>
            <person name="Cillingova A."/>
            <person name="Nosek J."/>
            <person name="Gabaldon T."/>
        </authorList>
    </citation>
    <scope>NUCLEOTIDE SEQUENCE</scope>
    <source>
        <strain evidence="7">CBS 10844</strain>
    </source>
</reference>
<dbReference type="PANTHER" id="PTHR46237">
    <property type="entry name" value="CYTOCHROME B5 REDUCTASE 4 FAMILY MEMBER"/>
    <property type="match status" value="1"/>
</dbReference>
<keyword evidence="2 4" id="KW-0479">Metal-binding</keyword>
<dbReference type="InterPro" id="IPR051872">
    <property type="entry name" value="Cytochrome_b5/Flavoprotein_Rdt"/>
</dbReference>
<dbReference type="InterPro" id="IPR018506">
    <property type="entry name" value="Cyt_B5_heme-BS"/>
</dbReference>
<comment type="caution">
    <text evidence="7">The sequence shown here is derived from an EMBL/GenBank/DDBJ whole genome shotgun (WGS) entry which is preliminary data.</text>
</comment>
<feature type="compositionally biased region" description="Pro residues" evidence="5">
    <location>
        <begin position="30"/>
        <end position="39"/>
    </location>
</feature>
<keyword evidence="3 4" id="KW-0408">Iron</keyword>
<dbReference type="GO" id="GO:0046872">
    <property type="term" value="F:metal ion binding"/>
    <property type="evidence" value="ECO:0007669"/>
    <property type="project" value="UniProtKB-UniRule"/>
</dbReference>
<dbReference type="AlphaFoldDB" id="A0AAI9SZB5"/>
<evidence type="ECO:0000256" key="1">
    <source>
        <dbReference type="ARBA" id="ARBA00022617"/>
    </source>
</evidence>
<dbReference type="Gene3D" id="3.10.120.10">
    <property type="entry name" value="Cytochrome b5-like heme/steroid binding domain"/>
    <property type="match status" value="1"/>
</dbReference>
<evidence type="ECO:0000256" key="4">
    <source>
        <dbReference type="RuleBase" id="RU362121"/>
    </source>
</evidence>
<dbReference type="EMBL" id="JAHUZD010000030">
    <property type="protein sequence ID" value="KAI3405459.2"/>
    <property type="molecule type" value="Genomic_DNA"/>
</dbReference>
<dbReference type="PROSITE" id="PS50255">
    <property type="entry name" value="CYTOCHROME_B5_2"/>
    <property type="match status" value="1"/>
</dbReference>
<sequence length="310" mass="35196">MTRLDDSKDRQNPKDKDEDSQASWDATPRSRPPQSPLPRPLSQSQWTLRPPKLPFLNAVPRISSSSSPAAISAPTVRDILRQKVVLKPNHSPLDWAKINRKEAKNVLRGVGDNFPPPQCVKISKAELQKHTSKRDCWTCINGKVFNITPYLNYHPGGVDEIMKCAGRDGTSLFNKYHRWVNDSGAASTTDTIEQHHRTILSNNTIEQYCRTTPSNNTVEQHYRTTPSNNTVEQHYRTTPSNNTVEQHYRTTPSNNTVEQHYRTTPSNNTVEQHYRTTPSNNTIEQHHRTTPSNNTIEQHYLASLDSAVTG</sequence>
<keyword evidence="8" id="KW-1185">Reference proteome</keyword>
<name>A0AAI9SZB5_9ASCO</name>
<dbReference type="SMART" id="SM01117">
    <property type="entry name" value="Cyt-b5"/>
    <property type="match status" value="1"/>
</dbReference>
<gene>
    <name evidence="7" type="ORF">KGF56_001729</name>
</gene>
<dbReference type="SUPFAM" id="SSF55856">
    <property type="entry name" value="Cytochrome b5-like heme/steroid binding domain"/>
    <property type="match status" value="1"/>
</dbReference>
<dbReference type="Proteomes" id="UP001202479">
    <property type="component" value="Unassembled WGS sequence"/>
</dbReference>
<feature type="region of interest" description="Disordered" evidence="5">
    <location>
        <begin position="1"/>
        <end position="48"/>
    </location>
</feature>
<dbReference type="PANTHER" id="PTHR46237:SF1">
    <property type="entry name" value="CYTOCHROME B5 REDUCTASE 4"/>
    <property type="match status" value="1"/>
</dbReference>
<dbReference type="InterPro" id="IPR036400">
    <property type="entry name" value="Cyt_B5-like_heme/steroid_sf"/>
</dbReference>
<dbReference type="GO" id="GO:0005737">
    <property type="term" value="C:cytoplasm"/>
    <property type="evidence" value="ECO:0007669"/>
    <property type="project" value="TreeGrafter"/>
</dbReference>
<feature type="domain" description="Cytochrome b5 heme-binding" evidence="6">
    <location>
        <begin position="122"/>
        <end position="177"/>
    </location>
</feature>
<evidence type="ECO:0000256" key="5">
    <source>
        <dbReference type="SAM" id="MobiDB-lite"/>
    </source>
</evidence>
<evidence type="ECO:0000256" key="3">
    <source>
        <dbReference type="ARBA" id="ARBA00023004"/>
    </source>
</evidence>
<dbReference type="FunFam" id="3.10.120.10:FF:000001">
    <property type="entry name" value="Cytochrome b5 reductase 4"/>
    <property type="match status" value="1"/>
</dbReference>
<evidence type="ECO:0000313" key="8">
    <source>
        <dbReference type="Proteomes" id="UP001202479"/>
    </source>
</evidence>
<comment type="similarity">
    <text evidence="4">Belongs to the cytochrome b5 family.</text>
</comment>
<proteinExistence type="inferred from homology"/>
<protein>
    <recommendedName>
        <fullName evidence="6">Cytochrome b5 heme-binding domain-containing protein</fullName>
    </recommendedName>
</protein>